<evidence type="ECO:0000313" key="2">
    <source>
        <dbReference type="EMBL" id="KAF2486426.1"/>
    </source>
</evidence>
<dbReference type="GeneID" id="54479705"/>
<feature type="compositionally biased region" description="Basic and acidic residues" evidence="1">
    <location>
        <begin position="101"/>
        <end position="113"/>
    </location>
</feature>
<feature type="region of interest" description="Disordered" evidence="1">
    <location>
        <begin position="56"/>
        <end position="113"/>
    </location>
</feature>
<dbReference type="RefSeq" id="XP_033592995.1">
    <property type="nucleotide sequence ID" value="XM_033738704.1"/>
</dbReference>
<reference evidence="2" key="1">
    <citation type="journal article" date="2020" name="Stud. Mycol.">
        <title>101 Dothideomycetes genomes: a test case for predicting lifestyles and emergence of pathogens.</title>
        <authorList>
            <person name="Haridas S."/>
            <person name="Albert R."/>
            <person name="Binder M."/>
            <person name="Bloem J."/>
            <person name="Labutti K."/>
            <person name="Salamov A."/>
            <person name="Andreopoulos B."/>
            <person name="Baker S."/>
            <person name="Barry K."/>
            <person name="Bills G."/>
            <person name="Bluhm B."/>
            <person name="Cannon C."/>
            <person name="Castanera R."/>
            <person name="Culley D."/>
            <person name="Daum C."/>
            <person name="Ezra D."/>
            <person name="Gonzalez J."/>
            <person name="Henrissat B."/>
            <person name="Kuo A."/>
            <person name="Liang C."/>
            <person name="Lipzen A."/>
            <person name="Lutzoni F."/>
            <person name="Magnuson J."/>
            <person name="Mondo S."/>
            <person name="Nolan M."/>
            <person name="Ohm R."/>
            <person name="Pangilinan J."/>
            <person name="Park H.-J."/>
            <person name="Ramirez L."/>
            <person name="Alfaro M."/>
            <person name="Sun H."/>
            <person name="Tritt A."/>
            <person name="Yoshinaga Y."/>
            <person name="Zwiers L.-H."/>
            <person name="Turgeon B."/>
            <person name="Goodwin S."/>
            <person name="Spatafora J."/>
            <person name="Crous P."/>
            <person name="Grigoriev I."/>
        </authorList>
    </citation>
    <scope>NUCLEOTIDE SEQUENCE</scope>
    <source>
        <strain evidence="2">CBS 113389</strain>
    </source>
</reference>
<protein>
    <submittedName>
        <fullName evidence="2">Uncharacterized protein</fullName>
    </submittedName>
</protein>
<dbReference type="OrthoDB" id="436496at2759"/>
<accession>A0A6A6Q3A0</accession>
<organism evidence="2 3">
    <name type="scientific">Neohortaea acidophila</name>
    <dbReference type="NCBI Taxonomy" id="245834"/>
    <lineage>
        <taxon>Eukaryota</taxon>
        <taxon>Fungi</taxon>
        <taxon>Dikarya</taxon>
        <taxon>Ascomycota</taxon>
        <taxon>Pezizomycotina</taxon>
        <taxon>Dothideomycetes</taxon>
        <taxon>Dothideomycetidae</taxon>
        <taxon>Mycosphaerellales</taxon>
        <taxon>Teratosphaeriaceae</taxon>
        <taxon>Neohortaea</taxon>
    </lineage>
</organism>
<dbReference type="AlphaFoldDB" id="A0A6A6Q3A0"/>
<keyword evidence="3" id="KW-1185">Reference proteome</keyword>
<name>A0A6A6Q3A0_9PEZI</name>
<dbReference type="EMBL" id="MU001632">
    <property type="protein sequence ID" value="KAF2486426.1"/>
    <property type="molecule type" value="Genomic_DNA"/>
</dbReference>
<dbReference type="Proteomes" id="UP000799767">
    <property type="component" value="Unassembled WGS sequence"/>
</dbReference>
<gene>
    <name evidence="2" type="ORF">BDY17DRAFT_78824</name>
</gene>
<evidence type="ECO:0000313" key="3">
    <source>
        <dbReference type="Proteomes" id="UP000799767"/>
    </source>
</evidence>
<evidence type="ECO:0000256" key="1">
    <source>
        <dbReference type="SAM" id="MobiDB-lite"/>
    </source>
</evidence>
<sequence>MVNDGADDGSRLTNLGRVKAEEAQRMYTYALLDPKDQPYVTFRYVIGAQEDASPLPYRPLRAESENETEEADDRWTRARPPGLSRRQWSGSSSGMEMLPSIREESMSRGPTMEKEGIEANETAHRAWVTRTPSPMVSRLFERPVSPPAKRKAGSAALLESVVTNALKGAKGRR</sequence>
<proteinExistence type="predicted"/>